<dbReference type="Proteomes" id="UP000245790">
    <property type="component" value="Unassembled WGS sequence"/>
</dbReference>
<keyword evidence="16" id="KW-1185">Reference proteome</keyword>
<keyword evidence="7 11" id="KW-0067">ATP-binding</keyword>
<evidence type="ECO:0000256" key="10">
    <source>
        <dbReference type="ARBA" id="ARBA00049339"/>
    </source>
</evidence>
<comment type="catalytic activity">
    <reaction evidence="10 11">
        <text>tRNA(Arg) + L-arginine + ATP = L-arginyl-tRNA(Arg) + AMP + diphosphate</text>
        <dbReference type="Rhea" id="RHEA:20301"/>
        <dbReference type="Rhea" id="RHEA-COMP:9658"/>
        <dbReference type="Rhea" id="RHEA-COMP:9673"/>
        <dbReference type="ChEBI" id="CHEBI:30616"/>
        <dbReference type="ChEBI" id="CHEBI:32682"/>
        <dbReference type="ChEBI" id="CHEBI:33019"/>
        <dbReference type="ChEBI" id="CHEBI:78442"/>
        <dbReference type="ChEBI" id="CHEBI:78513"/>
        <dbReference type="ChEBI" id="CHEBI:456215"/>
        <dbReference type="EC" id="6.1.1.19"/>
    </reaction>
</comment>
<dbReference type="PANTHER" id="PTHR11956">
    <property type="entry name" value="ARGINYL-TRNA SYNTHETASE"/>
    <property type="match status" value="1"/>
</dbReference>
<dbReference type="GO" id="GO:0004814">
    <property type="term" value="F:arginine-tRNA ligase activity"/>
    <property type="evidence" value="ECO:0007669"/>
    <property type="project" value="UniProtKB-UniRule"/>
</dbReference>
<evidence type="ECO:0000256" key="8">
    <source>
        <dbReference type="ARBA" id="ARBA00022917"/>
    </source>
</evidence>
<dbReference type="SUPFAM" id="SSF47323">
    <property type="entry name" value="Anticodon-binding domain of a subclass of class I aminoacyl-tRNA synthetases"/>
    <property type="match status" value="1"/>
</dbReference>
<protein>
    <recommendedName>
        <fullName evidence="11">Arginine--tRNA ligase</fullName>
        <ecNumber evidence="11">6.1.1.19</ecNumber>
    </recommendedName>
    <alternativeName>
        <fullName evidence="11">Arginyl-tRNA synthetase</fullName>
        <shortName evidence="11">ArgRS</shortName>
    </alternativeName>
</protein>
<keyword evidence="9 11" id="KW-0030">Aminoacyl-tRNA synthetase</keyword>
<feature type="domain" description="DALR anticodon binding" evidence="13">
    <location>
        <begin position="440"/>
        <end position="567"/>
    </location>
</feature>
<dbReference type="OrthoDB" id="9803211at2"/>
<dbReference type="Pfam" id="PF05746">
    <property type="entry name" value="DALR_1"/>
    <property type="match status" value="1"/>
</dbReference>
<dbReference type="FunFam" id="3.30.1360.70:FF:000003">
    <property type="entry name" value="Arginine--tRNA ligase"/>
    <property type="match status" value="1"/>
</dbReference>
<dbReference type="NCBIfam" id="TIGR00456">
    <property type="entry name" value="argS"/>
    <property type="match status" value="1"/>
</dbReference>
<dbReference type="EC" id="6.1.1.19" evidence="11"/>
<dbReference type="InterPro" id="IPR009080">
    <property type="entry name" value="tRNAsynth_Ia_anticodon-bd"/>
</dbReference>
<evidence type="ECO:0000256" key="5">
    <source>
        <dbReference type="ARBA" id="ARBA00022598"/>
    </source>
</evidence>
<evidence type="ECO:0000313" key="16">
    <source>
        <dbReference type="Proteomes" id="UP000245790"/>
    </source>
</evidence>
<evidence type="ECO:0000256" key="11">
    <source>
        <dbReference type="HAMAP-Rule" id="MF_00123"/>
    </source>
</evidence>
<evidence type="ECO:0000256" key="6">
    <source>
        <dbReference type="ARBA" id="ARBA00022741"/>
    </source>
</evidence>
<keyword evidence="6 11" id="KW-0547">Nucleotide-binding</keyword>
<dbReference type="Pfam" id="PF03485">
    <property type="entry name" value="Arg_tRNA_synt_N"/>
    <property type="match status" value="1"/>
</dbReference>
<evidence type="ECO:0000256" key="4">
    <source>
        <dbReference type="ARBA" id="ARBA00022490"/>
    </source>
</evidence>
<feature type="domain" description="Arginyl tRNA synthetase N-terminal" evidence="14">
    <location>
        <begin position="3"/>
        <end position="91"/>
    </location>
</feature>
<evidence type="ECO:0000259" key="13">
    <source>
        <dbReference type="SMART" id="SM00836"/>
    </source>
</evidence>
<dbReference type="Pfam" id="PF00750">
    <property type="entry name" value="tRNA-synt_1d"/>
    <property type="match status" value="1"/>
</dbReference>
<evidence type="ECO:0000256" key="3">
    <source>
        <dbReference type="ARBA" id="ARBA00011245"/>
    </source>
</evidence>
<keyword evidence="8 11" id="KW-0648">Protein biosynthesis</keyword>
<evidence type="ECO:0000256" key="9">
    <source>
        <dbReference type="ARBA" id="ARBA00023146"/>
    </source>
</evidence>
<sequence>MKDTLIKLLEQAIATLKSNGQLPEDISPRLQVTHTKDKSHGDLATNLAMMLAKPMGKPPRDVAQLIIDALPDATSIEKVDIAGPGFINFFMAQDAQSEVIKQIIQQSERFGHNQSGNGEKVQVEFVSANPTGPLHVGHGRGAAVGDCLCRLLSANGWEVTAEFYYNDAGQQINNLALSVQARCKGLTPDDPSWPDDGYRGEYINDVAKDFMAKATIDAEDKHVTGSGDIDDMDAIREFAVAYLRREQDLDLKAFAVNFDNYFLESSLYESDKVEQTVATLIDNGYTYEDGGALWLKTTEFGDDKDRVMRKKDGGYTYFVPDVAYHLDKYQRGFKRVINEQGADHHSTITRVRAGLQALNKNIPQGYPDYVLHQMVTVMRGGKEVKLGKRAGNYVTLRDLIDEVGRDATRFFLAARRAESQLTFDIELAKSQTNDNPVFYIQYAHARVCSALKKHKELGGTFDLDSGLNQLHLLTLAQETDLMDKMSQFPELVKSAADNCEPHVIAHYLRELAADLHGYYQIGSDDEQNRWIVDDKNMCNARLTLISAVKQVIVNGLNLLGVSAPEKM</sequence>
<dbReference type="InterPro" id="IPR001412">
    <property type="entry name" value="aa-tRNA-synth_I_CS"/>
</dbReference>
<comment type="subcellular location">
    <subcellularLocation>
        <location evidence="1 11">Cytoplasm</location>
    </subcellularLocation>
</comment>
<dbReference type="AlphaFoldDB" id="A0A316FI11"/>
<feature type="short sequence motif" description="'HIGH' region" evidence="11">
    <location>
        <begin position="128"/>
        <end position="138"/>
    </location>
</feature>
<dbReference type="InterPro" id="IPR035684">
    <property type="entry name" value="ArgRS_core"/>
</dbReference>
<dbReference type="FunFam" id="1.10.730.10:FF:000008">
    <property type="entry name" value="Arginine--tRNA ligase"/>
    <property type="match status" value="1"/>
</dbReference>
<evidence type="ECO:0000313" key="15">
    <source>
        <dbReference type="EMBL" id="PWK48561.1"/>
    </source>
</evidence>
<dbReference type="InterPro" id="IPR001278">
    <property type="entry name" value="Arg-tRNA-ligase"/>
</dbReference>
<dbReference type="InterPro" id="IPR014729">
    <property type="entry name" value="Rossmann-like_a/b/a_fold"/>
</dbReference>
<gene>
    <name evidence="11" type="primary">argS</name>
    <name evidence="15" type="ORF">C8D97_109112</name>
</gene>
<comment type="caution">
    <text evidence="15">The sequence shown here is derived from an EMBL/GenBank/DDBJ whole genome shotgun (WGS) entry which is preliminary data.</text>
</comment>
<evidence type="ECO:0000256" key="7">
    <source>
        <dbReference type="ARBA" id="ARBA00022840"/>
    </source>
</evidence>
<dbReference type="HAMAP" id="MF_00123">
    <property type="entry name" value="Arg_tRNA_synth"/>
    <property type="match status" value="1"/>
</dbReference>
<dbReference type="RefSeq" id="WP_109764232.1">
    <property type="nucleotide sequence ID" value="NZ_QGGU01000009.1"/>
</dbReference>
<dbReference type="PRINTS" id="PR01038">
    <property type="entry name" value="TRNASYNTHARG"/>
</dbReference>
<dbReference type="SMART" id="SM01016">
    <property type="entry name" value="Arg_tRNA_synt_N"/>
    <property type="match status" value="1"/>
</dbReference>
<organism evidence="15 16">
    <name type="scientific">Pleionea mediterranea</name>
    <dbReference type="NCBI Taxonomy" id="523701"/>
    <lineage>
        <taxon>Bacteria</taxon>
        <taxon>Pseudomonadati</taxon>
        <taxon>Pseudomonadota</taxon>
        <taxon>Gammaproteobacteria</taxon>
        <taxon>Oceanospirillales</taxon>
        <taxon>Pleioneaceae</taxon>
        <taxon>Pleionea</taxon>
    </lineage>
</organism>
<dbReference type="SMART" id="SM00836">
    <property type="entry name" value="DALR_1"/>
    <property type="match status" value="1"/>
</dbReference>
<dbReference type="PROSITE" id="PS00178">
    <property type="entry name" value="AA_TRNA_LIGASE_I"/>
    <property type="match status" value="1"/>
</dbReference>
<accession>A0A316FI11</accession>
<comment type="subunit">
    <text evidence="3 11">Monomer.</text>
</comment>
<dbReference type="PANTHER" id="PTHR11956:SF5">
    <property type="entry name" value="ARGININE--TRNA LIGASE, CYTOPLASMIC"/>
    <property type="match status" value="1"/>
</dbReference>
<dbReference type="GO" id="GO:0006420">
    <property type="term" value="P:arginyl-tRNA aminoacylation"/>
    <property type="evidence" value="ECO:0007669"/>
    <property type="project" value="UniProtKB-UniRule"/>
</dbReference>
<evidence type="ECO:0000256" key="1">
    <source>
        <dbReference type="ARBA" id="ARBA00004496"/>
    </source>
</evidence>
<evidence type="ECO:0000259" key="14">
    <source>
        <dbReference type="SMART" id="SM01016"/>
    </source>
</evidence>
<evidence type="ECO:0000256" key="2">
    <source>
        <dbReference type="ARBA" id="ARBA00005594"/>
    </source>
</evidence>
<dbReference type="GO" id="GO:0005737">
    <property type="term" value="C:cytoplasm"/>
    <property type="evidence" value="ECO:0007669"/>
    <property type="project" value="UniProtKB-SubCell"/>
</dbReference>
<dbReference type="Gene3D" id="3.30.1360.70">
    <property type="entry name" value="Arginyl tRNA synthetase N-terminal domain"/>
    <property type="match status" value="1"/>
</dbReference>
<dbReference type="Gene3D" id="3.40.50.620">
    <property type="entry name" value="HUPs"/>
    <property type="match status" value="1"/>
</dbReference>
<comment type="similarity">
    <text evidence="2 11 12">Belongs to the class-I aminoacyl-tRNA synthetase family.</text>
</comment>
<proteinExistence type="inferred from homology"/>
<dbReference type="SUPFAM" id="SSF55190">
    <property type="entry name" value="Arginyl-tRNA synthetase (ArgRS), N-terminal 'additional' domain"/>
    <property type="match status" value="1"/>
</dbReference>
<keyword evidence="5 11" id="KW-0436">Ligase</keyword>
<dbReference type="CDD" id="cd00671">
    <property type="entry name" value="ArgRS_core"/>
    <property type="match status" value="1"/>
</dbReference>
<dbReference type="EMBL" id="QGGU01000009">
    <property type="protein sequence ID" value="PWK48561.1"/>
    <property type="molecule type" value="Genomic_DNA"/>
</dbReference>
<dbReference type="GO" id="GO:0005524">
    <property type="term" value="F:ATP binding"/>
    <property type="evidence" value="ECO:0007669"/>
    <property type="project" value="UniProtKB-UniRule"/>
</dbReference>
<evidence type="ECO:0000256" key="12">
    <source>
        <dbReference type="RuleBase" id="RU363038"/>
    </source>
</evidence>
<dbReference type="FunFam" id="3.40.50.620:FF:000062">
    <property type="entry name" value="Arginine--tRNA ligase"/>
    <property type="match status" value="1"/>
</dbReference>
<keyword evidence="4 11" id="KW-0963">Cytoplasm</keyword>
<dbReference type="InterPro" id="IPR036695">
    <property type="entry name" value="Arg-tRNA-synth_N_sf"/>
</dbReference>
<name>A0A316FI11_9GAMM</name>
<dbReference type="SUPFAM" id="SSF52374">
    <property type="entry name" value="Nucleotidylyl transferase"/>
    <property type="match status" value="1"/>
</dbReference>
<dbReference type="Gene3D" id="1.10.730.10">
    <property type="entry name" value="Isoleucyl-tRNA Synthetase, Domain 1"/>
    <property type="match status" value="1"/>
</dbReference>
<dbReference type="InterPro" id="IPR008909">
    <property type="entry name" value="DALR_anticod-bd"/>
</dbReference>
<dbReference type="InterPro" id="IPR005148">
    <property type="entry name" value="Arg-tRNA-synth_N"/>
</dbReference>
<reference evidence="15 16" key="1">
    <citation type="submission" date="2018-05" db="EMBL/GenBank/DDBJ databases">
        <title>Genomic Encyclopedia of Type Strains, Phase IV (KMG-IV): sequencing the most valuable type-strain genomes for metagenomic binning, comparative biology and taxonomic classification.</title>
        <authorList>
            <person name="Goeker M."/>
        </authorList>
    </citation>
    <scope>NUCLEOTIDE SEQUENCE [LARGE SCALE GENOMIC DNA]</scope>
    <source>
        <strain evidence="15 16">DSM 25350</strain>
    </source>
</reference>